<dbReference type="Proteomes" id="UP000634136">
    <property type="component" value="Unassembled WGS sequence"/>
</dbReference>
<name>A0A834TYE7_9FABA</name>
<protein>
    <submittedName>
        <fullName evidence="1">Uncharacterized protein</fullName>
    </submittedName>
</protein>
<dbReference type="AlphaFoldDB" id="A0A834TYE7"/>
<organism evidence="1 2">
    <name type="scientific">Senna tora</name>
    <dbReference type="NCBI Taxonomy" id="362788"/>
    <lineage>
        <taxon>Eukaryota</taxon>
        <taxon>Viridiplantae</taxon>
        <taxon>Streptophyta</taxon>
        <taxon>Embryophyta</taxon>
        <taxon>Tracheophyta</taxon>
        <taxon>Spermatophyta</taxon>
        <taxon>Magnoliopsida</taxon>
        <taxon>eudicotyledons</taxon>
        <taxon>Gunneridae</taxon>
        <taxon>Pentapetalae</taxon>
        <taxon>rosids</taxon>
        <taxon>fabids</taxon>
        <taxon>Fabales</taxon>
        <taxon>Fabaceae</taxon>
        <taxon>Caesalpinioideae</taxon>
        <taxon>Cassia clade</taxon>
        <taxon>Senna</taxon>
    </lineage>
</organism>
<accession>A0A834TYE7</accession>
<reference evidence="1" key="1">
    <citation type="submission" date="2020-09" db="EMBL/GenBank/DDBJ databases">
        <title>Genome-Enabled Discovery of Anthraquinone Biosynthesis in Senna tora.</title>
        <authorList>
            <person name="Kang S.-H."/>
            <person name="Pandey R.P."/>
            <person name="Lee C.-M."/>
            <person name="Sim J.-S."/>
            <person name="Jeong J.-T."/>
            <person name="Choi B.-S."/>
            <person name="Jung M."/>
            <person name="Ginzburg D."/>
            <person name="Zhao K."/>
            <person name="Won S.Y."/>
            <person name="Oh T.-J."/>
            <person name="Yu Y."/>
            <person name="Kim N.-H."/>
            <person name="Lee O.R."/>
            <person name="Lee T.-H."/>
            <person name="Bashyal P."/>
            <person name="Kim T.-S."/>
            <person name="Lee W.-H."/>
            <person name="Kawkins C."/>
            <person name="Kim C.-K."/>
            <person name="Kim J.S."/>
            <person name="Ahn B.O."/>
            <person name="Rhee S.Y."/>
            <person name="Sohng J.K."/>
        </authorList>
    </citation>
    <scope>NUCLEOTIDE SEQUENCE</scope>
    <source>
        <tissue evidence="1">Leaf</tissue>
    </source>
</reference>
<sequence>MVRMLKHKWPIVRVQPLVYMPIYTITWTSQGMDSGPPPLYW</sequence>
<evidence type="ECO:0000313" key="1">
    <source>
        <dbReference type="EMBL" id="KAF7830304.1"/>
    </source>
</evidence>
<dbReference type="EMBL" id="JAAIUW010000005">
    <property type="protein sequence ID" value="KAF7830304.1"/>
    <property type="molecule type" value="Genomic_DNA"/>
</dbReference>
<gene>
    <name evidence="1" type="ORF">G2W53_012637</name>
</gene>
<keyword evidence="2" id="KW-1185">Reference proteome</keyword>
<evidence type="ECO:0000313" key="2">
    <source>
        <dbReference type="Proteomes" id="UP000634136"/>
    </source>
</evidence>
<comment type="caution">
    <text evidence="1">The sequence shown here is derived from an EMBL/GenBank/DDBJ whole genome shotgun (WGS) entry which is preliminary data.</text>
</comment>
<proteinExistence type="predicted"/>